<accession>A0ABD1F4Y5</accession>
<dbReference type="AlphaFoldDB" id="A0ABD1F4Y5"/>
<comment type="caution">
    <text evidence="1">The sequence shown here is derived from an EMBL/GenBank/DDBJ whole genome shotgun (WGS) entry which is preliminary data.</text>
</comment>
<evidence type="ECO:0000313" key="2">
    <source>
        <dbReference type="Proteomes" id="UP001566132"/>
    </source>
</evidence>
<protein>
    <submittedName>
        <fullName evidence="1">Uncharacterized protein</fullName>
    </submittedName>
</protein>
<dbReference type="Proteomes" id="UP001566132">
    <property type="component" value="Unassembled WGS sequence"/>
</dbReference>
<keyword evidence="2" id="KW-1185">Reference proteome</keyword>
<proteinExistence type="predicted"/>
<reference evidence="1 2" key="1">
    <citation type="submission" date="2024-05" db="EMBL/GenBank/DDBJ databases">
        <title>Genetic variation in Jamaican populations of the coffee berry borer (Hypothenemus hampei).</title>
        <authorList>
            <person name="Errbii M."/>
            <person name="Myrie A."/>
        </authorList>
    </citation>
    <scope>NUCLEOTIDE SEQUENCE [LARGE SCALE GENOMIC DNA]</scope>
    <source>
        <strain evidence="1">JA-Hopewell-2020-01-JO</strain>
        <tissue evidence="1">Whole body</tissue>
    </source>
</reference>
<sequence length="404" mass="46924">MKPNSSYKRLEYRKQSHIAIQGLTLDVFKKFNVQVEKVQKDVQITNFEMTEFEERDKNSVFGEKQSACYVMNFTTFNILFEVKMLIYEYECKSELLKLDIDCKTSSVEKEVQYCCNSLQRRRNLNHMFLTLITFASYLESRRLIINILLENGPNINIVNNKNGGKIIVYSDKRKNIQFGVFWDVACNSEHTVFDKIDIYFKSSELPDASDFSDLLKQLTEPRLQFNQKFHLWKHILQRLSESKNSKKSIIEDVSIIRHEPLILKAITTKKEFPNQVICIKKSESNLEMETLDPICVSDNDDFDQAGNNGNFPANDQIYMTLINNFNEEVRKKTRGVCSEITKLPCVDITSDSDVFLSLSHRDVVVTTHSKRTATSQCDNNFSRKKLKNSDDELQITGITYIIPD</sequence>
<organism evidence="1 2">
    <name type="scientific">Hypothenemus hampei</name>
    <name type="common">Coffee berry borer</name>
    <dbReference type="NCBI Taxonomy" id="57062"/>
    <lineage>
        <taxon>Eukaryota</taxon>
        <taxon>Metazoa</taxon>
        <taxon>Ecdysozoa</taxon>
        <taxon>Arthropoda</taxon>
        <taxon>Hexapoda</taxon>
        <taxon>Insecta</taxon>
        <taxon>Pterygota</taxon>
        <taxon>Neoptera</taxon>
        <taxon>Endopterygota</taxon>
        <taxon>Coleoptera</taxon>
        <taxon>Polyphaga</taxon>
        <taxon>Cucujiformia</taxon>
        <taxon>Curculionidae</taxon>
        <taxon>Scolytinae</taxon>
        <taxon>Hypothenemus</taxon>
    </lineage>
</organism>
<evidence type="ECO:0000313" key="1">
    <source>
        <dbReference type="EMBL" id="KAL1512661.1"/>
    </source>
</evidence>
<dbReference type="EMBL" id="JBDJPC010000002">
    <property type="protein sequence ID" value="KAL1512661.1"/>
    <property type="molecule type" value="Genomic_DNA"/>
</dbReference>
<gene>
    <name evidence="1" type="ORF">ABEB36_002219</name>
</gene>
<name>A0ABD1F4Y5_HYPHA</name>